<organism evidence="5 6">
    <name type="scientific">Paraburkholderia elongata</name>
    <dbReference type="NCBI Taxonomy" id="2675747"/>
    <lineage>
        <taxon>Bacteria</taxon>
        <taxon>Pseudomonadati</taxon>
        <taxon>Pseudomonadota</taxon>
        <taxon>Betaproteobacteria</taxon>
        <taxon>Burkholderiales</taxon>
        <taxon>Burkholderiaceae</taxon>
        <taxon>Paraburkholderia</taxon>
    </lineage>
</organism>
<dbReference type="GO" id="GO:0003723">
    <property type="term" value="F:RNA binding"/>
    <property type="evidence" value="ECO:0007669"/>
    <property type="project" value="UniProtKB-KW"/>
</dbReference>
<dbReference type="Proteomes" id="UP000655523">
    <property type="component" value="Unassembled WGS sequence"/>
</dbReference>
<proteinExistence type="predicted"/>
<dbReference type="PANTHER" id="PTHR34772:SF1">
    <property type="entry name" value="RNA-BINDING PROTEIN HFQ"/>
    <property type="match status" value="1"/>
</dbReference>
<dbReference type="InterPro" id="IPR047575">
    <property type="entry name" value="Sm"/>
</dbReference>
<evidence type="ECO:0000259" key="4">
    <source>
        <dbReference type="PROSITE" id="PS52002"/>
    </source>
</evidence>
<name>A0A972NPT5_9BURK</name>
<dbReference type="NCBIfam" id="TIGR02383">
    <property type="entry name" value="Hfq"/>
    <property type="match status" value="1"/>
</dbReference>
<evidence type="ECO:0000256" key="2">
    <source>
        <dbReference type="ARBA" id="ARBA00023016"/>
    </source>
</evidence>
<dbReference type="GO" id="GO:0006355">
    <property type="term" value="P:regulation of DNA-templated transcription"/>
    <property type="evidence" value="ECO:0007669"/>
    <property type="project" value="InterPro"/>
</dbReference>
<keyword evidence="1" id="KW-0694">RNA-binding</keyword>
<dbReference type="GO" id="GO:0005829">
    <property type="term" value="C:cytosol"/>
    <property type="evidence" value="ECO:0007669"/>
    <property type="project" value="TreeGrafter"/>
</dbReference>
<dbReference type="GO" id="GO:0043487">
    <property type="term" value="P:regulation of RNA stability"/>
    <property type="evidence" value="ECO:0007669"/>
    <property type="project" value="TreeGrafter"/>
</dbReference>
<accession>A0A972NPT5</accession>
<dbReference type="PROSITE" id="PS52002">
    <property type="entry name" value="SM"/>
    <property type="match status" value="1"/>
</dbReference>
<dbReference type="SUPFAM" id="SSF50182">
    <property type="entry name" value="Sm-like ribonucleoproteins"/>
    <property type="match status" value="1"/>
</dbReference>
<evidence type="ECO:0000313" key="5">
    <source>
        <dbReference type="EMBL" id="NPT55430.1"/>
    </source>
</evidence>
<reference evidence="5 6" key="1">
    <citation type="submission" date="2019-11" db="EMBL/GenBank/DDBJ databases">
        <title>Metabolism of dissolved organic matter in forest soils.</title>
        <authorList>
            <person name="Cyle K.T."/>
            <person name="Wilhelm R.C."/>
            <person name="Martinez C.E."/>
        </authorList>
    </citation>
    <scope>NUCLEOTIDE SEQUENCE [LARGE SCALE GENOMIC DNA]</scope>
    <source>
        <strain evidence="5 6">5N</strain>
    </source>
</reference>
<gene>
    <name evidence="5" type="primary">hfq</name>
    <name evidence="5" type="ORF">GNZ13_12675</name>
</gene>
<dbReference type="CDD" id="cd01716">
    <property type="entry name" value="Hfq"/>
    <property type="match status" value="1"/>
</dbReference>
<dbReference type="RefSeq" id="WP_172164403.1">
    <property type="nucleotide sequence ID" value="NZ_WOEZ01000060.1"/>
</dbReference>
<dbReference type="PANTHER" id="PTHR34772">
    <property type="entry name" value="RNA-BINDING PROTEIN HFQ"/>
    <property type="match status" value="1"/>
</dbReference>
<dbReference type="AlphaFoldDB" id="A0A972NPT5"/>
<dbReference type="InterPro" id="IPR010920">
    <property type="entry name" value="LSM_dom_sf"/>
</dbReference>
<keyword evidence="6" id="KW-1185">Reference proteome</keyword>
<dbReference type="GO" id="GO:0045974">
    <property type="term" value="P:regulation of translation, ncRNA-mediated"/>
    <property type="evidence" value="ECO:0007669"/>
    <property type="project" value="TreeGrafter"/>
</dbReference>
<dbReference type="Pfam" id="PF17209">
    <property type="entry name" value="Hfq"/>
    <property type="match status" value="1"/>
</dbReference>
<dbReference type="EMBL" id="WOEZ01000060">
    <property type="protein sequence ID" value="NPT55430.1"/>
    <property type="molecule type" value="Genomic_DNA"/>
</dbReference>
<comment type="caution">
    <text evidence="5">The sequence shown here is derived from an EMBL/GenBank/DDBJ whole genome shotgun (WGS) entry which is preliminary data.</text>
</comment>
<feature type="region of interest" description="Disordered" evidence="3">
    <location>
        <begin position="67"/>
        <end position="92"/>
    </location>
</feature>
<dbReference type="InterPro" id="IPR005001">
    <property type="entry name" value="Hfq"/>
</dbReference>
<dbReference type="Gene3D" id="2.30.30.100">
    <property type="match status" value="1"/>
</dbReference>
<evidence type="ECO:0000256" key="1">
    <source>
        <dbReference type="ARBA" id="ARBA00022884"/>
    </source>
</evidence>
<evidence type="ECO:0000313" key="6">
    <source>
        <dbReference type="Proteomes" id="UP000655523"/>
    </source>
</evidence>
<protein>
    <submittedName>
        <fullName evidence="5">RNA chaperone Hfq</fullName>
    </submittedName>
</protein>
<sequence>MVLPSSVQDGFLQMLSRDKTAVSVFLKSGIRLTGKIESFDRYTVELASPGGSQSIMKHAIATVLPGGWKPPARSASDMPETRERQLNRRRIR</sequence>
<keyword evidence="2" id="KW-0346">Stress response</keyword>
<feature type="domain" description="Sm" evidence="4">
    <location>
        <begin position="9"/>
        <end position="69"/>
    </location>
</feature>
<evidence type="ECO:0000256" key="3">
    <source>
        <dbReference type="SAM" id="MobiDB-lite"/>
    </source>
</evidence>